<evidence type="ECO:0000256" key="8">
    <source>
        <dbReference type="ARBA" id="ARBA00023034"/>
    </source>
</evidence>
<dbReference type="InterPro" id="IPR008630">
    <property type="entry name" value="Glyco_trans_34"/>
</dbReference>
<evidence type="ECO:0000256" key="2">
    <source>
        <dbReference type="ARBA" id="ARBA00005664"/>
    </source>
</evidence>
<keyword evidence="9 11" id="KW-0472">Membrane</keyword>
<dbReference type="GO" id="GO:0000139">
    <property type="term" value="C:Golgi membrane"/>
    <property type="evidence" value="ECO:0007669"/>
    <property type="project" value="UniProtKB-SubCell"/>
</dbReference>
<dbReference type="GO" id="GO:0005802">
    <property type="term" value="C:trans-Golgi network"/>
    <property type="evidence" value="ECO:0007669"/>
    <property type="project" value="TreeGrafter"/>
</dbReference>
<keyword evidence="10" id="KW-0325">Glycoprotein</keyword>
<evidence type="ECO:0000256" key="3">
    <source>
        <dbReference type="ARBA" id="ARBA00022676"/>
    </source>
</evidence>
<keyword evidence="5 11" id="KW-0812">Transmembrane</keyword>
<evidence type="ECO:0000313" key="12">
    <source>
        <dbReference type="EMBL" id="KAF7136211.1"/>
    </source>
</evidence>
<keyword evidence="13" id="KW-1185">Reference proteome</keyword>
<dbReference type="PANTHER" id="PTHR31311">
    <property type="entry name" value="XYLOGLUCAN 6-XYLOSYLTRANSFERASE 5-RELATED-RELATED"/>
    <property type="match status" value="1"/>
</dbReference>
<keyword evidence="3" id="KW-0328">Glycosyltransferase</keyword>
<dbReference type="OrthoDB" id="407658at2759"/>
<keyword evidence="7 11" id="KW-1133">Transmembrane helix</keyword>
<dbReference type="AlphaFoldDB" id="A0A834LHQ1"/>
<evidence type="ECO:0000256" key="11">
    <source>
        <dbReference type="SAM" id="Phobius"/>
    </source>
</evidence>
<dbReference type="GO" id="GO:0008378">
    <property type="term" value="F:galactosyltransferase activity"/>
    <property type="evidence" value="ECO:0007669"/>
    <property type="project" value="TreeGrafter"/>
</dbReference>
<comment type="subcellular location">
    <subcellularLocation>
        <location evidence="1">Golgi apparatus membrane</location>
        <topology evidence="1">Single-pass type II membrane protein</topology>
    </subcellularLocation>
</comment>
<evidence type="ECO:0000256" key="6">
    <source>
        <dbReference type="ARBA" id="ARBA00022968"/>
    </source>
</evidence>
<dbReference type="GO" id="GO:0005768">
    <property type="term" value="C:endosome"/>
    <property type="evidence" value="ECO:0007669"/>
    <property type="project" value="TreeGrafter"/>
</dbReference>
<dbReference type="Gene3D" id="3.90.550.10">
    <property type="entry name" value="Spore Coat Polysaccharide Biosynthesis Protein SpsA, Chain A"/>
    <property type="match status" value="2"/>
</dbReference>
<proteinExistence type="inferred from homology"/>
<protein>
    <submittedName>
        <fullName evidence="12">Uncharacterized protein</fullName>
    </submittedName>
</protein>
<evidence type="ECO:0000256" key="9">
    <source>
        <dbReference type="ARBA" id="ARBA00023136"/>
    </source>
</evidence>
<dbReference type="InterPro" id="IPR029044">
    <property type="entry name" value="Nucleotide-diphossugar_trans"/>
</dbReference>
<name>A0A834LHQ1_RHOSS</name>
<evidence type="ECO:0000256" key="1">
    <source>
        <dbReference type="ARBA" id="ARBA00004323"/>
    </source>
</evidence>
<gene>
    <name evidence="12" type="ORF">RHSIM_Rhsim08G0092600</name>
</gene>
<feature type="transmembrane region" description="Helical" evidence="11">
    <location>
        <begin position="21"/>
        <end position="39"/>
    </location>
</feature>
<comment type="caution">
    <text evidence="12">The sequence shown here is derived from an EMBL/GenBank/DDBJ whole genome shotgun (WGS) entry which is preliminary data.</text>
</comment>
<keyword evidence="8" id="KW-0333">Golgi apparatus</keyword>
<keyword evidence="4" id="KW-0808">Transferase</keyword>
<dbReference type="FunFam" id="3.90.550.10:FF:000127">
    <property type="entry name" value="Probable glycosyltransferase 7"/>
    <property type="match status" value="2"/>
</dbReference>
<accession>A0A834LHQ1</accession>
<evidence type="ECO:0000256" key="10">
    <source>
        <dbReference type="ARBA" id="ARBA00023180"/>
    </source>
</evidence>
<dbReference type="PANTHER" id="PTHR31311:SF3">
    <property type="entry name" value="GLYCOSYLTRANSFERASE 7-RELATED"/>
    <property type="match status" value="1"/>
</dbReference>
<dbReference type="Proteomes" id="UP000626092">
    <property type="component" value="Unassembled WGS sequence"/>
</dbReference>
<reference evidence="12" key="1">
    <citation type="submission" date="2019-11" db="EMBL/GenBank/DDBJ databases">
        <authorList>
            <person name="Liu Y."/>
            <person name="Hou J."/>
            <person name="Li T.-Q."/>
            <person name="Guan C.-H."/>
            <person name="Wu X."/>
            <person name="Wu H.-Z."/>
            <person name="Ling F."/>
            <person name="Zhang R."/>
            <person name="Shi X.-G."/>
            <person name="Ren J.-P."/>
            <person name="Chen E.-F."/>
            <person name="Sun J.-M."/>
        </authorList>
    </citation>
    <scope>NUCLEOTIDE SEQUENCE</scope>
    <source>
        <strain evidence="12">Adult_tree_wgs_1</strain>
        <tissue evidence="12">Leaves</tissue>
    </source>
</reference>
<evidence type="ECO:0000313" key="13">
    <source>
        <dbReference type="Proteomes" id="UP000626092"/>
    </source>
</evidence>
<evidence type="ECO:0000256" key="4">
    <source>
        <dbReference type="ARBA" id="ARBA00022679"/>
    </source>
</evidence>
<evidence type="ECO:0000256" key="7">
    <source>
        <dbReference type="ARBA" id="ARBA00022989"/>
    </source>
</evidence>
<dbReference type="Pfam" id="PF05637">
    <property type="entry name" value="Glyco_transf_34"/>
    <property type="match status" value="2"/>
</dbReference>
<comment type="similarity">
    <text evidence="2">Belongs to the glycosyltransferase 34 family.</text>
</comment>
<keyword evidence="6" id="KW-0735">Signal-anchor</keyword>
<sequence length="878" mass="101069">MAKNTVQSKSTRTLSLRDGPLFLGGATAAVLLFTLWYFSEPWTDFSNNPTNPILASDGVTAAYCSSATPAADDLRHDSPNSTFYDDPGLGYSIEEPMEDWDEKRREWLENHPGYAGERILLLTGSQPSPCSNPTGDHLFLRLFKNKVDYCRINGYDIFYSNAFLHPEMRAYWAKLPLIRAAMVAHPEAEWIWWVDSDAVFTDMEFKVPLRRYRDHNLIVHGWAHMVYEKKSWLGLNAGIFLIRNCQWSMDFMRLWASMGPMSPEFHKWGWLQKSALPDKMFRDSDDQSALIYLVLKGEKKWTEKIYIEGEYYFHGYWLDIVGTVDDVTERYVTIERGVRGLRRRHAEKMSGGYAAIREQYLSAAGYGKGSWRRPFITHFTGCQHCNGEHDPKYESDSCWIGMEKALNFADNQVLRMYGFVRPDLSNASRLSVLPFDYPAAAEEEVHYLQIPTMNRTRADQTPVSSFLPNRPLSLLIGAAAILALLVVWNLPSSFSTLSVDEKMKNISPPFANSLQERTFYDEPNVTYTIEEPILNWDLKRRDWLKHHPLIAAEARDKILLLTGSQSGPCKNPIGDHLLLRLFKNKVDYCRIHGYDVFYNNALLHPKMGTYWAKIPVVRAAMVAHPEVEWIWWVDSDAVFTDMDFKPPLERYKDYNLAVGGSPELIYENPSWMGLNAGVFYIRNCQWSIDFMEAWAKMGPQTPDYEKWGQILSSTIKDKLYPMSDDQTAMVYLLMTEKEKWGDKVFLEHEYCIQGYWEGLVGTLHNVTSNYAGIEKRVHTLRRRHAEKVSESYGALWEKHLEEAGYRKDAGKRPCITHFTGCQPCSGDYNPMYTGDSCWKGMEKALNFADNQVLRNYGFVHPDLLDSSHVSALPFNFPA</sequence>
<organism evidence="12 13">
    <name type="scientific">Rhododendron simsii</name>
    <name type="common">Sims's rhododendron</name>
    <dbReference type="NCBI Taxonomy" id="118357"/>
    <lineage>
        <taxon>Eukaryota</taxon>
        <taxon>Viridiplantae</taxon>
        <taxon>Streptophyta</taxon>
        <taxon>Embryophyta</taxon>
        <taxon>Tracheophyta</taxon>
        <taxon>Spermatophyta</taxon>
        <taxon>Magnoliopsida</taxon>
        <taxon>eudicotyledons</taxon>
        <taxon>Gunneridae</taxon>
        <taxon>Pentapetalae</taxon>
        <taxon>asterids</taxon>
        <taxon>Ericales</taxon>
        <taxon>Ericaceae</taxon>
        <taxon>Ericoideae</taxon>
        <taxon>Rhodoreae</taxon>
        <taxon>Rhododendron</taxon>
    </lineage>
</organism>
<evidence type="ECO:0000256" key="5">
    <source>
        <dbReference type="ARBA" id="ARBA00022692"/>
    </source>
</evidence>
<dbReference type="EMBL" id="WJXA01000008">
    <property type="protein sequence ID" value="KAF7136211.1"/>
    <property type="molecule type" value="Genomic_DNA"/>
</dbReference>